<feature type="binding site" evidence="22 24">
    <location>
        <position position="310"/>
    </location>
    <ligand>
        <name>Zn(2+)</name>
        <dbReference type="ChEBI" id="CHEBI:29105"/>
    </ligand>
</feature>
<evidence type="ECO:0000256" key="16">
    <source>
        <dbReference type="ARBA" id="ARBA00023167"/>
    </source>
</evidence>
<keyword evidence="14" id="KW-0677">Repeat</keyword>
<evidence type="ECO:0000256" key="5">
    <source>
        <dbReference type="ARBA" id="ARBA00010398"/>
    </source>
</evidence>
<protein>
    <recommendedName>
        <fullName evidence="7 20">Methionine synthase</fullName>
        <ecNumber evidence="6 20">2.1.1.13</ecNumber>
    </recommendedName>
    <alternativeName>
        <fullName evidence="19 21">5-methyltetrahydrofolate--homocysteine methyltransferase</fullName>
    </alternativeName>
</protein>
<dbReference type="SUPFAM" id="SSF47644">
    <property type="entry name" value="Methionine synthase domain"/>
    <property type="match status" value="1"/>
</dbReference>
<dbReference type="FunFam" id="3.20.20.330:FF:000001">
    <property type="entry name" value="Methionine synthase"/>
    <property type="match status" value="1"/>
</dbReference>
<dbReference type="Pfam" id="PF00809">
    <property type="entry name" value="Pterin_bind"/>
    <property type="match status" value="1"/>
</dbReference>
<keyword evidence="12 21" id="KW-0949">S-adenosyl-L-methionine</keyword>
<dbReference type="InterPro" id="IPR036589">
    <property type="entry name" value="HCY_dom_sf"/>
</dbReference>
<dbReference type="PIRSF" id="PIRSF000381">
    <property type="entry name" value="MetH"/>
    <property type="match status" value="1"/>
</dbReference>
<dbReference type="FunFam" id="3.40.50.280:FF:000001">
    <property type="entry name" value="Methionine synthase"/>
    <property type="match status" value="1"/>
</dbReference>
<dbReference type="RefSeq" id="WP_168146316.1">
    <property type="nucleotide sequence ID" value="NZ_JAAVXB010000001.1"/>
</dbReference>
<dbReference type="InterPro" id="IPR004223">
    <property type="entry name" value="VitB12-dep_Met_synth_activ_dom"/>
</dbReference>
<dbReference type="FunFam" id="3.20.20.20:FF:000002">
    <property type="entry name" value="Methionine synthase"/>
    <property type="match status" value="1"/>
</dbReference>
<dbReference type="InterPro" id="IPR006158">
    <property type="entry name" value="Cobalamin-bd"/>
</dbReference>
<feature type="binding site" evidence="22 24">
    <location>
        <position position="309"/>
    </location>
    <ligand>
        <name>Zn(2+)</name>
        <dbReference type="ChEBI" id="CHEBI:29105"/>
    </ligand>
</feature>
<dbReference type="PROSITE" id="PS51332">
    <property type="entry name" value="B12_BINDING"/>
    <property type="match status" value="1"/>
</dbReference>
<organism evidence="30 31">
    <name type="scientific">Solimonas marina</name>
    <dbReference type="NCBI Taxonomy" id="2714601"/>
    <lineage>
        <taxon>Bacteria</taxon>
        <taxon>Pseudomonadati</taxon>
        <taxon>Pseudomonadota</taxon>
        <taxon>Gammaproteobacteria</taxon>
        <taxon>Nevskiales</taxon>
        <taxon>Nevskiaceae</taxon>
        <taxon>Solimonas</taxon>
    </lineage>
</organism>
<feature type="binding site" evidence="22 24">
    <location>
        <position position="246"/>
    </location>
    <ligand>
        <name>Zn(2+)</name>
        <dbReference type="ChEBI" id="CHEBI:29105"/>
    </ligand>
</feature>
<keyword evidence="15 21" id="KW-0862">Zinc</keyword>
<keyword evidence="13 21" id="KW-0479">Metal-binding</keyword>
<evidence type="ECO:0000256" key="22">
    <source>
        <dbReference type="PIRSR" id="PIRSR000381-1"/>
    </source>
</evidence>
<evidence type="ECO:0000256" key="9">
    <source>
        <dbReference type="ARBA" id="ARBA00022605"/>
    </source>
</evidence>
<evidence type="ECO:0000256" key="15">
    <source>
        <dbReference type="ARBA" id="ARBA00022833"/>
    </source>
</evidence>
<dbReference type="Pfam" id="PF02574">
    <property type="entry name" value="S-methyl_trans"/>
    <property type="match status" value="1"/>
</dbReference>
<dbReference type="Gene3D" id="3.40.50.280">
    <property type="entry name" value="Cobalamin-binding domain"/>
    <property type="match status" value="1"/>
</dbReference>
<evidence type="ECO:0000256" key="20">
    <source>
        <dbReference type="NCBIfam" id="TIGR02082"/>
    </source>
</evidence>
<evidence type="ECO:0000256" key="12">
    <source>
        <dbReference type="ARBA" id="ARBA00022691"/>
    </source>
</evidence>
<dbReference type="Pfam" id="PF02607">
    <property type="entry name" value="B12-binding_2"/>
    <property type="match status" value="1"/>
</dbReference>
<proteinExistence type="inferred from homology"/>
<evidence type="ECO:0000256" key="4">
    <source>
        <dbReference type="ARBA" id="ARBA00005178"/>
    </source>
</evidence>
<comment type="domain">
    <text evidence="21">Modular enzyme with four functionally distinct domains. The isolated Hcy-binding domain catalyzes methyl transfer from free methylcobalamin to homocysteine. The Hcy-binding domain in association with the pterin-binding domain catalyzes the methylation of cob(I)alamin by methyltetrahydrofolate and the methylation of homocysteine. The B12-binding domain binds the cofactor. The AdoMet activation domain binds S-adenosyl-L-methionine. Under aerobic conditions cob(I)alamin can be converted to inactive cob(II)alamin. Reductive methylation by S-adenosyl-L-methionine and flavodoxin regenerates methylcobalamin.</text>
</comment>
<evidence type="ECO:0000256" key="10">
    <source>
        <dbReference type="ARBA" id="ARBA00022628"/>
    </source>
</evidence>
<dbReference type="GO" id="GO:0008705">
    <property type="term" value="F:methionine synthase activity"/>
    <property type="evidence" value="ECO:0007669"/>
    <property type="project" value="UniProtKB-UniRule"/>
</dbReference>
<dbReference type="SMART" id="SM01018">
    <property type="entry name" value="B12-binding_2"/>
    <property type="match status" value="1"/>
</dbReference>
<evidence type="ECO:0000256" key="18">
    <source>
        <dbReference type="ARBA" id="ARBA00025552"/>
    </source>
</evidence>
<comment type="pathway">
    <text evidence="4 21">Amino-acid biosynthesis; L-methionine biosynthesis via de novo pathway; L-methionine from L-homocysteine (MetH route): step 1/1.</text>
</comment>
<name>A0A969W6Y0_9GAMM</name>
<dbReference type="NCBIfam" id="NF007024">
    <property type="entry name" value="PRK09490.1"/>
    <property type="match status" value="1"/>
</dbReference>
<comment type="catalytic activity">
    <reaction evidence="1 21">
        <text>(6S)-5-methyl-5,6,7,8-tetrahydrofolate + L-homocysteine = (6S)-5,6,7,8-tetrahydrofolate + L-methionine</text>
        <dbReference type="Rhea" id="RHEA:11172"/>
        <dbReference type="ChEBI" id="CHEBI:18608"/>
        <dbReference type="ChEBI" id="CHEBI:57453"/>
        <dbReference type="ChEBI" id="CHEBI:57844"/>
        <dbReference type="ChEBI" id="CHEBI:58199"/>
        <dbReference type="EC" id="2.1.1.13"/>
    </reaction>
</comment>
<evidence type="ECO:0000256" key="11">
    <source>
        <dbReference type="ARBA" id="ARBA00022679"/>
    </source>
</evidence>
<dbReference type="PANTHER" id="PTHR45833">
    <property type="entry name" value="METHIONINE SYNTHASE"/>
    <property type="match status" value="1"/>
</dbReference>
<keyword evidence="17 21" id="KW-0170">Cobalt</keyword>
<dbReference type="InterPro" id="IPR011005">
    <property type="entry name" value="Dihydropteroate_synth-like_sf"/>
</dbReference>
<evidence type="ECO:0000256" key="7">
    <source>
        <dbReference type="ARBA" id="ARBA00013998"/>
    </source>
</evidence>
<dbReference type="GO" id="GO:0032259">
    <property type="term" value="P:methylation"/>
    <property type="evidence" value="ECO:0007669"/>
    <property type="project" value="UniProtKB-KW"/>
</dbReference>
<dbReference type="GO" id="GO:0008270">
    <property type="term" value="F:zinc ion binding"/>
    <property type="evidence" value="ECO:0007669"/>
    <property type="project" value="UniProtKB-UniRule"/>
</dbReference>
<comment type="caution">
    <text evidence="30">The sequence shown here is derived from an EMBL/GenBank/DDBJ whole genome shotgun (WGS) entry which is preliminary data.</text>
</comment>
<evidence type="ECO:0000313" key="30">
    <source>
        <dbReference type="EMBL" id="NKF21073.1"/>
    </source>
</evidence>
<dbReference type="Gene3D" id="1.10.288.10">
    <property type="entry name" value="Cobalamin-dependent Methionine Synthase, domain 2"/>
    <property type="match status" value="1"/>
</dbReference>
<evidence type="ECO:0000313" key="31">
    <source>
        <dbReference type="Proteomes" id="UP000653472"/>
    </source>
</evidence>
<keyword evidence="16 21" id="KW-0486">Methionine biosynthesis</keyword>
<feature type="binding site" description="axial binding residue" evidence="22">
    <location>
        <position position="764"/>
    </location>
    <ligand>
        <name>methylcob(III)alamin</name>
        <dbReference type="ChEBI" id="CHEBI:28115"/>
    </ligand>
    <ligandPart>
        <name>Co</name>
        <dbReference type="ChEBI" id="CHEBI:27638"/>
    </ligandPart>
</feature>
<evidence type="ECO:0000256" key="3">
    <source>
        <dbReference type="ARBA" id="ARBA00001956"/>
    </source>
</evidence>
<dbReference type="GO" id="GO:0046653">
    <property type="term" value="P:tetrahydrofolate metabolic process"/>
    <property type="evidence" value="ECO:0007669"/>
    <property type="project" value="TreeGrafter"/>
</dbReference>
<dbReference type="InterPro" id="IPR000489">
    <property type="entry name" value="Pterin-binding_dom"/>
</dbReference>
<dbReference type="Proteomes" id="UP000653472">
    <property type="component" value="Unassembled WGS sequence"/>
</dbReference>
<dbReference type="EC" id="2.1.1.13" evidence="6 20"/>
<dbReference type="InterPro" id="IPR037010">
    <property type="entry name" value="VitB12-dep_Met_synth_activ_sf"/>
</dbReference>
<dbReference type="GO" id="GO:0031419">
    <property type="term" value="F:cobalamin binding"/>
    <property type="evidence" value="ECO:0007669"/>
    <property type="project" value="UniProtKB-UniRule"/>
</dbReference>
<dbReference type="Pfam" id="PF02965">
    <property type="entry name" value="Met_synt_B12"/>
    <property type="match status" value="1"/>
</dbReference>
<feature type="binding site" evidence="23">
    <location>
        <position position="696"/>
    </location>
    <ligand>
        <name>methylcob(III)alamin</name>
        <dbReference type="ChEBI" id="CHEBI:28115"/>
    </ligand>
</feature>
<evidence type="ECO:0000256" key="24">
    <source>
        <dbReference type="PROSITE-ProRule" id="PRU00333"/>
    </source>
</evidence>
<dbReference type="SUPFAM" id="SSF82282">
    <property type="entry name" value="Homocysteine S-methyltransferase"/>
    <property type="match status" value="1"/>
</dbReference>
<feature type="binding site" evidence="23">
    <location>
        <position position="813"/>
    </location>
    <ligand>
        <name>methylcob(III)alamin</name>
        <dbReference type="ChEBI" id="CHEBI:28115"/>
    </ligand>
</feature>
<keyword evidence="31" id="KW-1185">Reference proteome</keyword>
<accession>A0A969W6Y0</accession>
<dbReference type="InterPro" id="IPR003759">
    <property type="entry name" value="Cbl-bd_cap"/>
</dbReference>
<dbReference type="CDD" id="cd02069">
    <property type="entry name" value="methionine_synthase_B12_BD"/>
    <property type="match status" value="1"/>
</dbReference>
<sequence length="1258" mass="138636">MSADSAARLAAELRRRILVLDGAMGTMIQGYKLEETHYRGERFADWTSDLKGNNDLLVLTQPDIIREIHGKYLAAGADIIETNTFNAQRISMADYGMEALSYEMNVAAATLARQAADAATTPERPRFVAGALGPTNRTASISPDVNDPGKRNVSYDELVAAYLEQARGLADGGVDLLLIETIFDTLNAKAAIFACQQLFDERGRRWPIVISGTITDASGRTLSGQVTEAFWNSLRHAQPLAIGFNCALGGKDMRPYIAELSGLADTFISCYPNAGLPNAFGEYDERPEDTAAIVGEFAQAGLVNIVGGCCGTTPPHIAAIAGAVSGVTPRTPPPAEPIARLAGLEPLNLTRAINFCNVGERTNVTGSAKFRNLIKAGDYAEALAIARQQVEAGAQIIDVNMDEGMLDGVEAMRTFLNLIASEPDISRVPIMIDSSKWEVIEAGLKCVQGKPIVNSISMKEGEAPFIEHARRCMQYGAAAVVMAFDEQGQADTLARRQEICARAYKVLTEQVGFPAEDIIFDPNIFAVATGIEAHNNYGVDFIEATRWIKQNLPHAKVSGGVSNVSFSFRGNNFVREAIHSVFLYHAIRAGMDMGIVNAGVLPVYEDIDAELRERIEDVVLNRRADGTERLLEIAERFREAGGGRREAESDGWREMPLRERITHALVKGIDAFVEADVEALRAQLAADGKRPIEVIEGPLMDGMNVVGDLFGAGKMFLPQVVKSARVMKKAVAYLIPFIEAEKDPDEVQKSNGRIVMATVKGDVHDIGKNIVGVVLQCNNYEVFDLGVMVPPQKILDAAREHQADIIGLSGLITPSLDEMVTLAKEMQRQGFDIPLLIGGATTSRAHTAVKVDPAYHGPVIWVKDASRSVPIAASLLSAELKPKLLADTKADYDQIRERHANKDRQEKFVSLAAARDNRTPIDWSGYRPPRPRMLLQQARDVCEGDACDHHHHMATQFVKTLHDYSLAELREYIDWQPFFIAWELKGRFPDLLNNPATSEAARKLWEDAQQMLDRIIDEKWLRANGVIGLFPARQVGDDDIAVYSDETYTHEVTRLHHIRQQSEHRPGVPHRCLADYVAPAATGLHDYVGGFAVTTGLGASERVEAFRRANDDYSAILLEALADRLAEAFAERLHERVRKEFWGYAADERLDNKALIDESYVGIRPAPGYPACPEHTEKQTLWQLLDAERNTGITLTESMAMWPGAAVSGWYFSHPQAQYFVAGRINQEQVADYARRKDWTLAQAEKWLAPNLGYEPED</sequence>
<evidence type="ECO:0000259" key="25">
    <source>
        <dbReference type="PROSITE" id="PS50970"/>
    </source>
</evidence>
<evidence type="ECO:0000256" key="21">
    <source>
        <dbReference type="PIRNR" id="PIRNR000381"/>
    </source>
</evidence>
<evidence type="ECO:0000256" key="1">
    <source>
        <dbReference type="ARBA" id="ARBA00001700"/>
    </source>
</evidence>
<evidence type="ECO:0000256" key="23">
    <source>
        <dbReference type="PIRSR" id="PIRSR000381-2"/>
    </source>
</evidence>
<evidence type="ECO:0000259" key="27">
    <source>
        <dbReference type="PROSITE" id="PS50974"/>
    </source>
</evidence>
<dbReference type="PROSITE" id="PS50972">
    <property type="entry name" value="PTERIN_BINDING"/>
    <property type="match status" value="1"/>
</dbReference>
<dbReference type="InterPro" id="IPR033706">
    <property type="entry name" value="Met_synthase_B12-bd"/>
</dbReference>
<dbReference type="CDD" id="cd00740">
    <property type="entry name" value="MeTr"/>
    <property type="match status" value="1"/>
</dbReference>
<dbReference type="NCBIfam" id="TIGR02082">
    <property type="entry name" value="metH"/>
    <property type="match status" value="1"/>
</dbReference>
<dbReference type="InterPro" id="IPR036724">
    <property type="entry name" value="Cobalamin-bd_sf"/>
</dbReference>
<comment type="cofactor">
    <cofactor evidence="3 21 22">
        <name>methylcob(III)alamin</name>
        <dbReference type="ChEBI" id="CHEBI:28115"/>
    </cofactor>
</comment>
<dbReference type="PROSITE" id="PS51337">
    <property type="entry name" value="B12_BINDING_NTER"/>
    <property type="match status" value="1"/>
</dbReference>
<keyword evidence="8 21" id="KW-0489">Methyltransferase</keyword>
<evidence type="ECO:0000256" key="17">
    <source>
        <dbReference type="ARBA" id="ARBA00023285"/>
    </source>
</evidence>
<keyword evidence="11 21" id="KW-0808">Transferase</keyword>
<feature type="binding site" evidence="23">
    <location>
        <begin position="761"/>
        <end position="765"/>
    </location>
    <ligand>
        <name>methylcob(III)alamin</name>
        <dbReference type="ChEBI" id="CHEBI:28115"/>
    </ligand>
</feature>
<evidence type="ECO:0000256" key="14">
    <source>
        <dbReference type="ARBA" id="ARBA00022737"/>
    </source>
</evidence>
<feature type="domain" description="B12-binding N-terminal" evidence="29">
    <location>
        <begin position="648"/>
        <end position="746"/>
    </location>
</feature>
<feature type="binding site" evidence="23">
    <location>
        <position position="809"/>
    </location>
    <ligand>
        <name>methylcob(III)alamin</name>
        <dbReference type="ChEBI" id="CHEBI:28115"/>
    </ligand>
</feature>
<comment type="similarity">
    <text evidence="5">Belongs to the vitamin-B12 dependent methionine synthase family.</text>
</comment>
<reference evidence="30" key="1">
    <citation type="submission" date="2020-03" db="EMBL/GenBank/DDBJ databases">
        <title>Solimonas marina sp. nov., isolated from deep seawater of the Pacific Ocean.</title>
        <authorList>
            <person name="Liu X."/>
            <person name="Lai Q."/>
            <person name="Sun F."/>
            <person name="Gai Y."/>
            <person name="Li G."/>
            <person name="Shao Z."/>
        </authorList>
    </citation>
    <scope>NUCLEOTIDE SEQUENCE</scope>
    <source>
        <strain evidence="30">C16B3</strain>
    </source>
</reference>
<dbReference type="GO" id="GO:0005829">
    <property type="term" value="C:cytosol"/>
    <property type="evidence" value="ECO:0007669"/>
    <property type="project" value="TreeGrafter"/>
</dbReference>
<feature type="domain" description="AdoMet activation" evidence="27">
    <location>
        <begin position="902"/>
        <end position="1257"/>
    </location>
</feature>
<feature type="domain" description="Hcy-binding" evidence="25">
    <location>
        <begin position="6"/>
        <end position="324"/>
    </location>
</feature>
<evidence type="ECO:0000256" key="6">
    <source>
        <dbReference type="ARBA" id="ARBA00012032"/>
    </source>
</evidence>
<dbReference type="InterPro" id="IPR003726">
    <property type="entry name" value="HCY_dom"/>
</dbReference>
<dbReference type="GO" id="GO:0050667">
    <property type="term" value="P:homocysteine metabolic process"/>
    <property type="evidence" value="ECO:0007669"/>
    <property type="project" value="TreeGrafter"/>
</dbReference>
<dbReference type="SUPFAM" id="SSF56507">
    <property type="entry name" value="Methionine synthase activation domain-like"/>
    <property type="match status" value="1"/>
</dbReference>
<dbReference type="Pfam" id="PF02310">
    <property type="entry name" value="B12-binding"/>
    <property type="match status" value="1"/>
</dbReference>
<comment type="cofactor">
    <cofactor evidence="2 21 24">
        <name>Zn(2+)</name>
        <dbReference type="ChEBI" id="CHEBI:29105"/>
    </cofactor>
</comment>
<dbReference type="EMBL" id="JAAVXB010000001">
    <property type="protein sequence ID" value="NKF21073.1"/>
    <property type="molecule type" value="Genomic_DNA"/>
</dbReference>
<feature type="domain" description="Pterin-binding" evidence="26">
    <location>
        <begin position="355"/>
        <end position="616"/>
    </location>
</feature>
<evidence type="ECO:0000256" key="8">
    <source>
        <dbReference type="ARBA" id="ARBA00022603"/>
    </source>
</evidence>
<dbReference type="PANTHER" id="PTHR45833:SF1">
    <property type="entry name" value="METHIONINE SYNTHASE"/>
    <property type="match status" value="1"/>
</dbReference>
<dbReference type="InterPro" id="IPR036594">
    <property type="entry name" value="Meth_synthase_dom"/>
</dbReference>
<dbReference type="InterPro" id="IPR011822">
    <property type="entry name" value="MetH"/>
</dbReference>
<dbReference type="PROSITE" id="PS50970">
    <property type="entry name" value="HCY"/>
    <property type="match status" value="1"/>
</dbReference>
<dbReference type="Gene3D" id="1.10.1240.10">
    <property type="entry name" value="Methionine synthase domain"/>
    <property type="match status" value="1"/>
</dbReference>
<evidence type="ECO:0000259" key="29">
    <source>
        <dbReference type="PROSITE" id="PS51337"/>
    </source>
</evidence>
<evidence type="ECO:0000256" key="2">
    <source>
        <dbReference type="ARBA" id="ARBA00001947"/>
    </source>
</evidence>
<dbReference type="SUPFAM" id="SSF52242">
    <property type="entry name" value="Cobalamin (vitamin B12)-binding domain"/>
    <property type="match status" value="1"/>
</dbReference>
<feature type="binding site" evidence="23">
    <location>
        <position position="974"/>
    </location>
    <ligand>
        <name>S-adenosyl-L-methionine</name>
        <dbReference type="ChEBI" id="CHEBI:59789"/>
    </ligand>
</feature>
<evidence type="ECO:0000256" key="19">
    <source>
        <dbReference type="ARBA" id="ARBA00031040"/>
    </source>
</evidence>
<gene>
    <name evidence="30" type="primary">metH</name>
    <name evidence="30" type="ORF">G7Y82_02010</name>
</gene>
<evidence type="ECO:0000259" key="28">
    <source>
        <dbReference type="PROSITE" id="PS51332"/>
    </source>
</evidence>
<dbReference type="Gene3D" id="3.20.20.20">
    <property type="entry name" value="Dihydropteroate synthase-like"/>
    <property type="match status" value="1"/>
</dbReference>
<dbReference type="AlphaFoldDB" id="A0A969W6Y0"/>
<feature type="binding site" evidence="23">
    <location>
        <position position="865"/>
    </location>
    <ligand>
        <name>methylcob(III)alamin</name>
        <dbReference type="ChEBI" id="CHEBI:28115"/>
    </ligand>
</feature>
<dbReference type="Gene3D" id="3.10.196.10">
    <property type="entry name" value="Vitamin B12-dependent methionine synthase, activation domain"/>
    <property type="match status" value="1"/>
</dbReference>
<dbReference type="SUPFAM" id="SSF51717">
    <property type="entry name" value="Dihydropteroate synthetase-like"/>
    <property type="match status" value="1"/>
</dbReference>
<evidence type="ECO:0000256" key="13">
    <source>
        <dbReference type="ARBA" id="ARBA00022723"/>
    </source>
</evidence>
<comment type="function">
    <text evidence="18 21">Catalyzes the transfer of a methyl group from methyl-cobalamin to homocysteine, yielding enzyme-bound cob(I)alamin and methionine. Subsequently, remethylates the cofactor using methyltetrahydrofolate.</text>
</comment>
<dbReference type="Gene3D" id="3.20.20.330">
    <property type="entry name" value="Homocysteine-binding-like domain"/>
    <property type="match status" value="1"/>
</dbReference>
<keyword evidence="9 21" id="KW-0028">Amino-acid biosynthesis</keyword>
<feature type="binding site" evidence="23">
    <location>
        <position position="1164"/>
    </location>
    <ligand>
        <name>S-adenosyl-L-methionine</name>
        <dbReference type="ChEBI" id="CHEBI:59789"/>
    </ligand>
</feature>
<dbReference type="PROSITE" id="PS50974">
    <property type="entry name" value="ADOMET_ACTIVATION"/>
    <property type="match status" value="1"/>
</dbReference>
<keyword evidence="10 21" id="KW-0846">Cobalamin</keyword>
<feature type="domain" description="B12-binding" evidence="28">
    <location>
        <begin position="751"/>
        <end position="886"/>
    </location>
</feature>
<evidence type="ECO:0000259" key="26">
    <source>
        <dbReference type="PROSITE" id="PS50972"/>
    </source>
</evidence>
<feature type="binding site" evidence="23">
    <location>
        <begin position="1219"/>
        <end position="1220"/>
    </location>
    <ligand>
        <name>S-adenosyl-L-methionine</name>
        <dbReference type="ChEBI" id="CHEBI:59789"/>
    </ligand>
</feature>
<dbReference type="FunFam" id="1.10.1240.10:FF:000001">
    <property type="entry name" value="Methionine synthase"/>
    <property type="match status" value="1"/>
</dbReference>
<dbReference type="InterPro" id="IPR050554">
    <property type="entry name" value="Met_Synthase/Corrinoid"/>
</dbReference>